<feature type="region of interest" description="Disordered" evidence="1">
    <location>
        <begin position="165"/>
        <end position="235"/>
    </location>
</feature>
<dbReference type="AlphaFoldDB" id="A0A1W2ABC8"/>
<feature type="compositionally biased region" description="Basic and acidic residues" evidence="1">
    <location>
        <begin position="118"/>
        <end position="132"/>
    </location>
</feature>
<evidence type="ECO:0000256" key="1">
    <source>
        <dbReference type="SAM" id="MobiDB-lite"/>
    </source>
</evidence>
<reference evidence="2 3" key="1">
    <citation type="submission" date="2017-04" db="EMBL/GenBank/DDBJ databases">
        <authorList>
            <person name="Afonso C.L."/>
            <person name="Miller P.J."/>
            <person name="Scott M.A."/>
            <person name="Spackman E."/>
            <person name="Goraichik I."/>
            <person name="Dimitrov K.M."/>
            <person name="Suarez D.L."/>
            <person name="Swayne D.E."/>
        </authorList>
    </citation>
    <scope>NUCLEOTIDE SEQUENCE [LARGE SCALE GENOMIC DNA]</scope>
    <source>
        <strain evidence="2 3">DSM 43828</strain>
    </source>
</reference>
<dbReference type="Proteomes" id="UP000192674">
    <property type="component" value="Unassembled WGS sequence"/>
</dbReference>
<evidence type="ECO:0000313" key="3">
    <source>
        <dbReference type="Proteomes" id="UP000192674"/>
    </source>
</evidence>
<feature type="compositionally biased region" description="Basic residues" evidence="1">
    <location>
        <begin position="39"/>
        <end position="67"/>
    </location>
</feature>
<dbReference type="EMBL" id="FWXV01000001">
    <property type="protein sequence ID" value="SMC57792.1"/>
    <property type="molecule type" value="Genomic_DNA"/>
</dbReference>
<feature type="compositionally biased region" description="Basic residues" evidence="1">
    <location>
        <begin position="104"/>
        <end position="114"/>
    </location>
</feature>
<organism evidence="2 3">
    <name type="scientific">Kibdelosporangium aridum</name>
    <dbReference type="NCBI Taxonomy" id="2030"/>
    <lineage>
        <taxon>Bacteria</taxon>
        <taxon>Bacillati</taxon>
        <taxon>Actinomycetota</taxon>
        <taxon>Actinomycetes</taxon>
        <taxon>Pseudonocardiales</taxon>
        <taxon>Pseudonocardiaceae</taxon>
        <taxon>Kibdelosporangium</taxon>
    </lineage>
</organism>
<feature type="compositionally biased region" description="Low complexity" evidence="1">
    <location>
        <begin position="72"/>
        <end position="81"/>
    </location>
</feature>
<protein>
    <submittedName>
        <fullName evidence="2">Uncharacterized protein</fullName>
    </submittedName>
</protein>
<evidence type="ECO:0000313" key="2">
    <source>
        <dbReference type="EMBL" id="SMC57792.1"/>
    </source>
</evidence>
<feature type="region of interest" description="Disordered" evidence="1">
    <location>
        <begin position="35"/>
        <end position="132"/>
    </location>
</feature>
<keyword evidence="3" id="KW-1185">Reference proteome</keyword>
<name>A0A1W2ABC8_KIBAR</name>
<feature type="compositionally biased region" description="Basic residues" evidence="1">
    <location>
        <begin position="82"/>
        <end position="95"/>
    </location>
</feature>
<sequence>MEKYWWKRSSTRTCNKKVPGRGNSRCRKVHVIVPQRWTRQARHARPQWRRAQAQHKARPNQKRRRARRTVEARPAPSGGAAKAKRRRARSTKRRAQATIEARPKQQRRRARAQVKARPSHERGAPKSGSRRDFVWSGAANKLVGGAGPQVLPAFPVLCGAEAPHQIAPTPHRGAPKATTERAAVSQSAPKVTNERAAATRKHAKTNHRARRSDPRPKSPPTKRSNLKPRSWPKSA</sequence>
<feature type="compositionally biased region" description="Basic residues" evidence="1">
    <location>
        <begin position="198"/>
        <end position="210"/>
    </location>
</feature>
<gene>
    <name evidence="2" type="ORF">SAMN05661093_00633</name>
</gene>
<proteinExistence type="predicted"/>
<feature type="compositionally biased region" description="Basic residues" evidence="1">
    <location>
        <begin position="14"/>
        <end position="23"/>
    </location>
</feature>
<feature type="region of interest" description="Disordered" evidence="1">
    <location>
        <begin position="1"/>
        <end position="23"/>
    </location>
</feature>
<accession>A0A1W2ABC8</accession>